<name>A0A3Q7ETG1_SOLLC</name>
<dbReference type="PANTHER" id="PTHR11439:SF469">
    <property type="entry name" value="REVERSE TRANSCRIPTASE TY1_COPIA-TYPE DOMAIN-CONTAINING PROTEIN"/>
    <property type="match status" value="1"/>
</dbReference>
<dbReference type="Pfam" id="PF07727">
    <property type="entry name" value="RVT_2"/>
    <property type="match status" value="1"/>
</dbReference>
<reference evidence="2" key="2">
    <citation type="submission" date="2019-01" db="UniProtKB">
        <authorList>
            <consortium name="EnsemblPlants"/>
        </authorList>
    </citation>
    <scope>IDENTIFICATION</scope>
    <source>
        <strain evidence="2">cv. Heinz 1706</strain>
    </source>
</reference>
<dbReference type="PANTHER" id="PTHR11439">
    <property type="entry name" value="GAG-POL-RELATED RETROTRANSPOSON"/>
    <property type="match status" value="1"/>
</dbReference>
<evidence type="ECO:0000313" key="2">
    <source>
        <dbReference type="EnsemblPlants" id="Solyc01g010415.1.1"/>
    </source>
</evidence>
<dbReference type="Proteomes" id="UP000004994">
    <property type="component" value="Chromosome 1"/>
</dbReference>
<dbReference type="InParanoid" id="A0A3Q7ETG1"/>
<feature type="domain" description="Reverse transcriptase Ty1/copia-type" evidence="1">
    <location>
        <begin position="2"/>
        <end position="81"/>
    </location>
</feature>
<dbReference type="SUPFAM" id="SSF56672">
    <property type="entry name" value="DNA/RNA polymerases"/>
    <property type="match status" value="1"/>
</dbReference>
<dbReference type="Gramene" id="Solyc01g010415.1.1">
    <property type="protein sequence ID" value="Solyc01g010415.1.1"/>
    <property type="gene ID" value="Solyc01g010415.1"/>
</dbReference>
<accession>A0A3Q7ETG1</accession>
<dbReference type="EnsemblPlants" id="Solyc01g010415.1.1">
    <property type="protein sequence ID" value="Solyc01g010415.1.1"/>
    <property type="gene ID" value="Solyc01g010415.1"/>
</dbReference>
<evidence type="ECO:0000313" key="3">
    <source>
        <dbReference type="Proteomes" id="UP000004994"/>
    </source>
</evidence>
<protein>
    <recommendedName>
        <fullName evidence="1">Reverse transcriptase Ty1/copia-type domain-containing protein</fullName>
    </recommendedName>
</protein>
<dbReference type="InterPro" id="IPR013103">
    <property type="entry name" value="RVT_2"/>
</dbReference>
<reference evidence="2" key="1">
    <citation type="journal article" date="2012" name="Nature">
        <title>The tomato genome sequence provides insights into fleshy fruit evolution.</title>
        <authorList>
            <consortium name="Tomato Genome Consortium"/>
        </authorList>
    </citation>
    <scope>NUCLEOTIDE SEQUENCE [LARGE SCALE GENOMIC DNA]</scope>
    <source>
        <strain evidence="2">cv. Heinz 1706</strain>
    </source>
</reference>
<dbReference type="CDD" id="cd09272">
    <property type="entry name" value="RNase_HI_RT_Ty1"/>
    <property type="match status" value="1"/>
</dbReference>
<dbReference type="AlphaFoldDB" id="A0A3Q7ETG1"/>
<dbReference type="InterPro" id="IPR043502">
    <property type="entry name" value="DNA/RNA_pol_sf"/>
</dbReference>
<evidence type="ECO:0000259" key="1">
    <source>
        <dbReference type="Pfam" id="PF07727"/>
    </source>
</evidence>
<organism evidence="2">
    <name type="scientific">Solanum lycopersicum</name>
    <name type="common">Tomato</name>
    <name type="synonym">Lycopersicon esculentum</name>
    <dbReference type="NCBI Taxonomy" id="4081"/>
    <lineage>
        <taxon>Eukaryota</taxon>
        <taxon>Viridiplantae</taxon>
        <taxon>Streptophyta</taxon>
        <taxon>Embryophyta</taxon>
        <taxon>Tracheophyta</taxon>
        <taxon>Spermatophyta</taxon>
        <taxon>Magnoliopsida</taxon>
        <taxon>eudicotyledons</taxon>
        <taxon>Gunneridae</taxon>
        <taxon>Pentapetalae</taxon>
        <taxon>asterids</taxon>
        <taxon>lamiids</taxon>
        <taxon>Solanales</taxon>
        <taxon>Solanaceae</taxon>
        <taxon>Solanoideae</taxon>
        <taxon>Solaneae</taxon>
        <taxon>Solanum</taxon>
        <taxon>Solanum subgen. Lycopersicon</taxon>
    </lineage>
</organism>
<dbReference type="STRING" id="4081.A0A3Q7ETG1"/>
<proteinExistence type="predicted"/>
<dbReference type="OMA" id="MVIFAQA"/>
<keyword evidence="3" id="KW-1185">Reference proteome</keyword>
<sequence length="230" mass="26299">MVLVAVYVDDVIITGTDLVEIQNLKTFLHETFKIKDLGRLHYFLGLEVLYKEDGILISQRKFTLDLLKEYNCSHFTPFSSPLDPLIKLRAKEGSLLSDPAYYRKLIGKLNFLTNTRLNIAYGVQHLSQFMHAPREPHLQAAFQMLRYLKQDPTLDIFMSNTDDYTVRAFCDSDWASCPDSRKSVTGYVVLLGNSPVSWKSKKQETISLSSAEAEYRSLRKSSMVIFAQAL</sequence>